<dbReference type="Gene3D" id="1.25.40.10">
    <property type="entry name" value="Tetratricopeptide repeat domain"/>
    <property type="match status" value="5"/>
</dbReference>
<feature type="repeat" description="PPR" evidence="2">
    <location>
        <begin position="317"/>
        <end position="347"/>
    </location>
</feature>
<dbReference type="Pfam" id="PF13041">
    <property type="entry name" value="PPR_2"/>
    <property type="match status" value="2"/>
</dbReference>
<dbReference type="Pfam" id="PF01535">
    <property type="entry name" value="PPR"/>
    <property type="match status" value="6"/>
</dbReference>
<dbReference type="Proteomes" id="UP001454036">
    <property type="component" value="Unassembled WGS sequence"/>
</dbReference>
<feature type="repeat" description="PPR" evidence="2">
    <location>
        <begin position="348"/>
        <end position="382"/>
    </location>
</feature>
<evidence type="ECO:0000313" key="4">
    <source>
        <dbReference type="Proteomes" id="UP001454036"/>
    </source>
</evidence>
<dbReference type="FunFam" id="1.25.40.10:FF:000348">
    <property type="entry name" value="Pentatricopeptide repeat-containing protein chloroplastic"/>
    <property type="match status" value="1"/>
</dbReference>
<dbReference type="FunFam" id="1.25.40.10:FF:000470">
    <property type="entry name" value="Pentatricopeptide repeat-containing protein At5g66520"/>
    <property type="match status" value="1"/>
</dbReference>
<evidence type="ECO:0000313" key="3">
    <source>
        <dbReference type="EMBL" id="GAA0154580.1"/>
    </source>
</evidence>
<accession>A0AAV3PW73</accession>
<dbReference type="InterPro" id="IPR046848">
    <property type="entry name" value="E_motif"/>
</dbReference>
<feature type="repeat" description="PPR" evidence="2">
    <location>
        <begin position="449"/>
        <end position="483"/>
    </location>
</feature>
<keyword evidence="4" id="KW-1185">Reference proteome</keyword>
<name>A0AAV3PW73_LITER</name>
<dbReference type="GO" id="GO:0003723">
    <property type="term" value="F:RNA binding"/>
    <property type="evidence" value="ECO:0007669"/>
    <property type="project" value="InterPro"/>
</dbReference>
<dbReference type="PANTHER" id="PTHR47926">
    <property type="entry name" value="PENTATRICOPEPTIDE REPEAT-CONTAINING PROTEIN"/>
    <property type="match status" value="1"/>
</dbReference>
<feature type="repeat" description="PPR" evidence="2">
    <location>
        <begin position="286"/>
        <end position="316"/>
    </location>
</feature>
<evidence type="ECO:0000256" key="2">
    <source>
        <dbReference type="PROSITE-ProRule" id="PRU00708"/>
    </source>
</evidence>
<dbReference type="Pfam" id="PF20431">
    <property type="entry name" value="E_motif"/>
    <property type="match status" value="1"/>
</dbReference>
<reference evidence="3 4" key="1">
    <citation type="submission" date="2024-01" db="EMBL/GenBank/DDBJ databases">
        <title>The complete chloroplast genome sequence of Lithospermum erythrorhizon: insights into the phylogenetic relationship among Boraginaceae species and the maternal lineages of purple gromwells.</title>
        <authorList>
            <person name="Okada T."/>
            <person name="Watanabe K."/>
        </authorList>
    </citation>
    <scope>NUCLEOTIDE SEQUENCE [LARGE SCALE GENOMIC DNA]</scope>
</reference>
<dbReference type="AlphaFoldDB" id="A0AAV3PW73"/>
<evidence type="ECO:0000256" key="1">
    <source>
        <dbReference type="ARBA" id="ARBA00022737"/>
    </source>
</evidence>
<feature type="repeat" description="PPR" evidence="2">
    <location>
        <begin position="216"/>
        <end position="250"/>
    </location>
</feature>
<sequence length="668" mass="75509">MLTPFLFSSPLKTISKTPFLFSSICCISSHKIKKPNWNISHSFILSNPILNILETKCKSMHHLKQIHSQMIITGLVVDGLASSRLVAFCALSQTPDLEYCRTLLDYLINPKVFSWNIVIRAFSDSETPQESIFLYKEMLKIGKNWVFGPDNYTFPLLFKVCARLMLFEVGLQVFGHVLKMGYENDVFVHNSWIFLLVSCGELEAADKVFGESCVRNLVTWNSLINGYVRSGNPGKALRVFREMEVEGVEPDDVTMIGVVSSIAQVADLDLGREIYRCIVEKGLNNSVRLNNALIDMYIKCGDLVEAKMLFDRMEDKTIVSWTTMVVGYARYGFLEVAHKLFDEMPEKDVYPWNALISGYVQAKRSKEALCLFHEMQASSIMPDEVTMVSCLSACSLLGALDVGIWIHRYIEKHKLYLNVAVGTALIDMYAKCGNMKRALQVFNEMPQRNSLTWTAIIGGLALHGDAQKAIYHFWEMVGVGLVPDEITFLGVLSACCHGGLVQEGRHIFAQMSSRFHVSPRVKHYSCMVDLLGRAGLLQEAEELIKTMPMEADAVVWGALFFACRIHKNIEIGERAAFRLLELDPDDSAIYVLLASMYVEANMWQRAREVRQMMKDRGVEKNPGCSSIEVNGVVSEFIIRDKSHPQTNQIYECLIQLSNQMELGECVFF</sequence>
<evidence type="ECO:0008006" key="5">
    <source>
        <dbReference type="Google" id="ProtNLM"/>
    </source>
</evidence>
<dbReference type="InterPro" id="IPR046960">
    <property type="entry name" value="PPR_At4g14850-like_plant"/>
</dbReference>
<feature type="repeat" description="PPR" evidence="2">
    <location>
        <begin position="586"/>
        <end position="620"/>
    </location>
</feature>
<gene>
    <name evidence="3" type="ORF">LIER_12520</name>
</gene>
<protein>
    <recommendedName>
        <fullName evidence="5">Pentatricopeptide repeat-containing protein At2g22410, mitochondrial-like</fullName>
    </recommendedName>
</protein>
<proteinExistence type="predicted"/>
<dbReference type="NCBIfam" id="TIGR00756">
    <property type="entry name" value="PPR"/>
    <property type="match status" value="5"/>
</dbReference>
<dbReference type="EMBL" id="BAABME010002428">
    <property type="protein sequence ID" value="GAA0154580.1"/>
    <property type="molecule type" value="Genomic_DNA"/>
</dbReference>
<dbReference type="PANTHER" id="PTHR47926:SF436">
    <property type="entry name" value="PENTATRICOPEPTIDE REPEAT-CONTAINING PROTEIN ELI1, CHLOROPLASTIC-LIKE ISOFORM X2"/>
    <property type="match status" value="1"/>
</dbReference>
<organism evidence="3 4">
    <name type="scientific">Lithospermum erythrorhizon</name>
    <name type="common">Purple gromwell</name>
    <name type="synonym">Lithospermum officinale var. erythrorhizon</name>
    <dbReference type="NCBI Taxonomy" id="34254"/>
    <lineage>
        <taxon>Eukaryota</taxon>
        <taxon>Viridiplantae</taxon>
        <taxon>Streptophyta</taxon>
        <taxon>Embryophyta</taxon>
        <taxon>Tracheophyta</taxon>
        <taxon>Spermatophyta</taxon>
        <taxon>Magnoliopsida</taxon>
        <taxon>eudicotyledons</taxon>
        <taxon>Gunneridae</taxon>
        <taxon>Pentapetalae</taxon>
        <taxon>asterids</taxon>
        <taxon>lamiids</taxon>
        <taxon>Boraginales</taxon>
        <taxon>Boraginaceae</taxon>
        <taxon>Boraginoideae</taxon>
        <taxon>Lithospermeae</taxon>
        <taxon>Lithospermum</taxon>
    </lineage>
</organism>
<comment type="caution">
    <text evidence="3">The sequence shown here is derived from an EMBL/GenBank/DDBJ whole genome shotgun (WGS) entry which is preliminary data.</text>
</comment>
<dbReference type="InterPro" id="IPR002885">
    <property type="entry name" value="PPR_rpt"/>
</dbReference>
<feature type="repeat" description="PPR" evidence="2">
    <location>
        <begin position="418"/>
        <end position="448"/>
    </location>
</feature>
<dbReference type="FunFam" id="1.25.40.10:FF:000715">
    <property type="entry name" value="Pentatricopeptide repeat-containing protein"/>
    <property type="match status" value="1"/>
</dbReference>
<dbReference type="InterPro" id="IPR011990">
    <property type="entry name" value="TPR-like_helical_dom_sf"/>
</dbReference>
<keyword evidence="1" id="KW-0677">Repeat</keyword>
<dbReference type="PROSITE" id="PS51375">
    <property type="entry name" value="PPR"/>
    <property type="match status" value="7"/>
</dbReference>
<dbReference type="GO" id="GO:0009451">
    <property type="term" value="P:RNA modification"/>
    <property type="evidence" value="ECO:0007669"/>
    <property type="project" value="InterPro"/>
</dbReference>
<dbReference type="SUPFAM" id="SSF48452">
    <property type="entry name" value="TPR-like"/>
    <property type="match status" value="2"/>
</dbReference>